<dbReference type="OrthoDB" id="10510177at2759"/>
<sequence>MATLVVSLLLVRVSDKDAPRLEMSKNPPKFDLTRLPKFEVPRPADWARAMLHTLESIQPHRPARRHWSDSIRLPMLIISVGALIARLTKPKEASGDWLLRWACRIIYACTVINPFFSVLADDYTFMHDAASSYLIERKRKHSSFTVNQEEAFRRTLIGFGKIRPRRLFALGATLRGIQLHSPLVHIWDPPCQFGTGLNMLALFDGIAWPAVVTLGWAISEKWWRIGRGAVARTRSMLRVTGVRSGPRRALGSGLSLSSSGR</sequence>
<evidence type="ECO:0000313" key="1">
    <source>
        <dbReference type="EMBL" id="KOO28496.1"/>
    </source>
</evidence>
<comment type="caution">
    <text evidence="1">The sequence shown here is derived from an EMBL/GenBank/DDBJ whole genome shotgun (WGS) entry which is preliminary data.</text>
</comment>
<keyword evidence="2" id="KW-1185">Reference proteome</keyword>
<accession>A0A0M0JPJ1</accession>
<gene>
    <name evidence="1" type="ORF">Ctob_003610</name>
</gene>
<evidence type="ECO:0000313" key="2">
    <source>
        <dbReference type="Proteomes" id="UP000037460"/>
    </source>
</evidence>
<reference evidence="2" key="1">
    <citation type="journal article" date="2015" name="PLoS Genet.">
        <title>Genome Sequence and Transcriptome Analyses of Chrysochromulina tobin: Metabolic Tools for Enhanced Algal Fitness in the Prominent Order Prymnesiales (Haptophyceae).</title>
        <authorList>
            <person name="Hovde B.T."/>
            <person name="Deodato C.R."/>
            <person name="Hunsperger H.M."/>
            <person name="Ryken S.A."/>
            <person name="Yost W."/>
            <person name="Jha R.K."/>
            <person name="Patterson J."/>
            <person name="Monnat R.J. Jr."/>
            <person name="Barlow S.B."/>
            <person name="Starkenburg S.R."/>
            <person name="Cattolico R.A."/>
        </authorList>
    </citation>
    <scope>NUCLEOTIDE SEQUENCE</scope>
    <source>
        <strain evidence="2">CCMP291</strain>
    </source>
</reference>
<organism evidence="1 2">
    <name type="scientific">Chrysochromulina tobinii</name>
    <dbReference type="NCBI Taxonomy" id="1460289"/>
    <lineage>
        <taxon>Eukaryota</taxon>
        <taxon>Haptista</taxon>
        <taxon>Haptophyta</taxon>
        <taxon>Prymnesiophyceae</taxon>
        <taxon>Prymnesiales</taxon>
        <taxon>Chrysochromulinaceae</taxon>
        <taxon>Chrysochromulina</taxon>
    </lineage>
</organism>
<dbReference type="EMBL" id="JWZX01002561">
    <property type="protein sequence ID" value="KOO28496.1"/>
    <property type="molecule type" value="Genomic_DNA"/>
</dbReference>
<protein>
    <submittedName>
        <fullName evidence="1">Uncharacterized protein</fullName>
    </submittedName>
</protein>
<dbReference type="Proteomes" id="UP000037460">
    <property type="component" value="Unassembled WGS sequence"/>
</dbReference>
<name>A0A0M0JPJ1_9EUKA</name>
<dbReference type="AlphaFoldDB" id="A0A0M0JPJ1"/>
<proteinExistence type="predicted"/>